<comment type="caution">
    <text evidence="2">The sequence shown here is derived from an EMBL/GenBank/DDBJ whole genome shotgun (WGS) entry which is preliminary data.</text>
</comment>
<reference evidence="2 3" key="1">
    <citation type="submission" date="2016-08" db="EMBL/GenBank/DDBJ databases">
        <title>Analysis of Carbohydrate Active Enzymes in Thermogemmatispora T81 Reveals Carbohydrate Degradation Ability.</title>
        <authorList>
            <person name="Tomazini A."/>
            <person name="Lal S."/>
            <person name="Stott M."/>
            <person name="Henrissat B."/>
            <person name="Polikarpov I."/>
            <person name="Sparling R."/>
            <person name="Levin D.B."/>
        </authorList>
    </citation>
    <scope>NUCLEOTIDE SEQUENCE [LARGE SCALE GENOMIC DNA]</scope>
    <source>
        <strain evidence="2 3">T81</strain>
    </source>
</reference>
<dbReference type="Proteomes" id="UP000248706">
    <property type="component" value="Unassembled WGS sequence"/>
</dbReference>
<dbReference type="RefSeq" id="WP_112430106.1">
    <property type="nucleotide sequence ID" value="NZ_MCIF01000002.1"/>
</dbReference>
<proteinExistence type="predicted"/>
<evidence type="ECO:0000256" key="1">
    <source>
        <dbReference type="SAM" id="MobiDB-lite"/>
    </source>
</evidence>
<gene>
    <name evidence="2" type="ORF">A4R35_13155</name>
</gene>
<feature type="compositionally biased region" description="Polar residues" evidence="1">
    <location>
        <begin position="1"/>
        <end position="18"/>
    </location>
</feature>
<accession>A0A328VHJ4</accession>
<feature type="compositionally biased region" description="Low complexity" evidence="1">
    <location>
        <begin position="19"/>
        <end position="41"/>
    </location>
</feature>
<evidence type="ECO:0000313" key="3">
    <source>
        <dbReference type="Proteomes" id="UP000248706"/>
    </source>
</evidence>
<dbReference type="OrthoDB" id="2404709at2"/>
<feature type="region of interest" description="Disordered" evidence="1">
    <location>
        <begin position="1"/>
        <end position="50"/>
    </location>
</feature>
<dbReference type="EMBL" id="MCIF01000002">
    <property type="protein sequence ID" value="RAQ96489.1"/>
    <property type="molecule type" value="Genomic_DNA"/>
</dbReference>
<name>A0A328VHJ4_9CHLR</name>
<sequence>MSSESGQEASKKGPQQPQSSAAHTNNANASAASSSSSSSSDAEQELNEALESGFRPLTRMERRQLWLREYGEQDVALQMWIQLVEQHDLEIEMMLQMHGLLIFGVMVSTAHYAQFYIDLNEETHREHDPDTADALRKYYTALVPPPDQPEYGPEGLPIVYHYIHMRDVTILSGGHKFKVPYWRGKASRVDAFVVGATVGD</sequence>
<evidence type="ECO:0000313" key="2">
    <source>
        <dbReference type="EMBL" id="RAQ96489.1"/>
    </source>
</evidence>
<dbReference type="AlphaFoldDB" id="A0A328VHJ4"/>
<organism evidence="2 3">
    <name type="scientific">Thermogemmatispora tikiterensis</name>
    <dbReference type="NCBI Taxonomy" id="1825093"/>
    <lineage>
        <taxon>Bacteria</taxon>
        <taxon>Bacillati</taxon>
        <taxon>Chloroflexota</taxon>
        <taxon>Ktedonobacteria</taxon>
        <taxon>Thermogemmatisporales</taxon>
        <taxon>Thermogemmatisporaceae</taxon>
        <taxon>Thermogemmatispora</taxon>
    </lineage>
</organism>
<protein>
    <submittedName>
        <fullName evidence="2">Uncharacterized protein</fullName>
    </submittedName>
</protein>
<keyword evidence="3" id="KW-1185">Reference proteome</keyword>